<keyword evidence="2" id="KW-1185">Reference proteome</keyword>
<dbReference type="PROSITE" id="PS51257">
    <property type="entry name" value="PROKAR_LIPOPROTEIN"/>
    <property type="match status" value="1"/>
</dbReference>
<name>A0A3P5XQ52_9RHOB</name>
<dbReference type="PANTHER" id="PTHR36057">
    <property type="match status" value="1"/>
</dbReference>
<proteinExistence type="predicted"/>
<protein>
    <recommendedName>
        <fullName evidence="3">DUF1223 domain-containing protein</fullName>
    </recommendedName>
</protein>
<evidence type="ECO:0000313" key="2">
    <source>
        <dbReference type="Proteomes" id="UP000277498"/>
    </source>
</evidence>
<dbReference type="InterPro" id="IPR010634">
    <property type="entry name" value="DUF1223"/>
</dbReference>
<reference evidence="1 2" key="1">
    <citation type="submission" date="2018-11" db="EMBL/GenBank/DDBJ databases">
        <authorList>
            <person name="Criscuolo A."/>
        </authorList>
    </citation>
    <scope>NUCLEOTIDE SEQUENCE [LARGE SCALE GENOMIC DNA]</scope>
    <source>
        <strain evidence="1">ACIP111625</strain>
    </source>
</reference>
<dbReference type="EMBL" id="UXAW01000099">
    <property type="protein sequence ID" value="VDC32985.1"/>
    <property type="molecule type" value="Genomic_DNA"/>
</dbReference>
<sequence>MRQMFSAACGLAVACTLATDARADQAAEGASGSAVVVELFTSQGCVSCPPADEFFAGLTRDPKVIALSLHVDYWDYIGWEDSFGNPAFTERQKNYARAIGSRTIYTPQFVIGGADRIEGFDPEETMASLARNGAAPSPVRLKIERRGEVLVILADADPPLDAPVRVELVRYMPEETVAIERGENAGKTVTYRNIVTSWETLGEWSGQEALELSAPVPGSGPVVVIVQRTGPSAILAAAQAE</sequence>
<dbReference type="OrthoDB" id="9808254at2"/>
<evidence type="ECO:0000313" key="1">
    <source>
        <dbReference type="EMBL" id="VDC32985.1"/>
    </source>
</evidence>
<dbReference type="Pfam" id="PF06764">
    <property type="entry name" value="DUF1223"/>
    <property type="match status" value="1"/>
</dbReference>
<dbReference type="RefSeq" id="WP_124088232.1">
    <property type="nucleotide sequence ID" value="NZ_UXAW01000099.1"/>
</dbReference>
<gene>
    <name evidence="1" type="ORF">XINFAN_03533</name>
</gene>
<dbReference type="AlphaFoldDB" id="A0A3P5XQ52"/>
<dbReference type="InterPro" id="IPR036249">
    <property type="entry name" value="Thioredoxin-like_sf"/>
</dbReference>
<dbReference type="PANTHER" id="PTHR36057:SF1">
    <property type="entry name" value="LIPOPROTEIN LIPID ATTACHMENT SITE-LIKE PROTEIN, PUTATIVE (DUF1223)-RELATED"/>
    <property type="match status" value="1"/>
</dbReference>
<dbReference type="Proteomes" id="UP000277498">
    <property type="component" value="Unassembled WGS sequence"/>
</dbReference>
<organism evidence="1 2">
    <name type="scientific">Pseudogemmobacter humi</name>
    <dbReference type="NCBI Taxonomy" id="2483812"/>
    <lineage>
        <taxon>Bacteria</taxon>
        <taxon>Pseudomonadati</taxon>
        <taxon>Pseudomonadota</taxon>
        <taxon>Alphaproteobacteria</taxon>
        <taxon>Rhodobacterales</taxon>
        <taxon>Paracoccaceae</taxon>
        <taxon>Pseudogemmobacter</taxon>
    </lineage>
</organism>
<accession>A0A3P5XQ52</accession>
<evidence type="ECO:0008006" key="3">
    <source>
        <dbReference type="Google" id="ProtNLM"/>
    </source>
</evidence>
<dbReference type="SUPFAM" id="SSF52833">
    <property type="entry name" value="Thioredoxin-like"/>
    <property type="match status" value="1"/>
</dbReference>